<dbReference type="OrthoDB" id="414463at2759"/>
<evidence type="ECO:0000313" key="2">
    <source>
        <dbReference type="Proteomes" id="UP000799324"/>
    </source>
</evidence>
<reference evidence="1" key="1">
    <citation type="journal article" date="2020" name="Stud. Mycol.">
        <title>101 Dothideomycetes genomes: a test case for predicting lifestyles and emergence of pathogens.</title>
        <authorList>
            <person name="Haridas S."/>
            <person name="Albert R."/>
            <person name="Binder M."/>
            <person name="Bloem J."/>
            <person name="Labutti K."/>
            <person name="Salamov A."/>
            <person name="Andreopoulos B."/>
            <person name="Baker S."/>
            <person name="Barry K."/>
            <person name="Bills G."/>
            <person name="Bluhm B."/>
            <person name="Cannon C."/>
            <person name="Castanera R."/>
            <person name="Culley D."/>
            <person name="Daum C."/>
            <person name="Ezra D."/>
            <person name="Gonzalez J."/>
            <person name="Henrissat B."/>
            <person name="Kuo A."/>
            <person name="Liang C."/>
            <person name="Lipzen A."/>
            <person name="Lutzoni F."/>
            <person name="Magnuson J."/>
            <person name="Mondo S."/>
            <person name="Nolan M."/>
            <person name="Ohm R."/>
            <person name="Pangilinan J."/>
            <person name="Park H.-J."/>
            <person name="Ramirez L."/>
            <person name="Alfaro M."/>
            <person name="Sun H."/>
            <person name="Tritt A."/>
            <person name="Yoshinaga Y."/>
            <person name="Zwiers L.-H."/>
            <person name="Turgeon B."/>
            <person name="Goodwin S."/>
            <person name="Spatafora J."/>
            <person name="Crous P."/>
            <person name="Grigoriev I."/>
        </authorList>
    </citation>
    <scope>NUCLEOTIDE SEQUENCE</scope>
    <source>
        <strain evidence="1">CBS 122681</strain>
    </source>
</reference>
<dbReference type="Proteomes" id="UP000799324">
    <property type="component" value="Unassembled WGS sequence"/>
</dbReference>
<proteinExistence type="predicted"/>
<evidence type="ECO:0000313" key="1">
    <source>
        <dbReference type="EMBL" id="KAF2658324.1"/>
    </source>
</evidence>
<dbReference type="AlphaFoldDB" id="A0A6A6TI50"/>
<organism evidence="1 2">
    <name type="scientific">Lophiostoma macrostomum CBS 122681</name>
    <dbReference type="NCBI Taxonomy" id="1314788"/>
    <lineage>
        <taxon>Eukaryota</taxon>
        <taxon>Fungi</taxon>
        <taxon>Dikarya</taxon>
        <taxon>Ascomycota</taxon>
        <taxon>Pezizomycotina</taxon>
        <taxon>Dothideomycetes</taxon>
        <taxon>Pleosporomycetidae</taxon>
        <taxon>Pleosporales</taxon>
        <taxon>Lophiostomataceae</taxon>
        <taxon>Lophiostoma</taxon>
    </lineage>
</organism>
<keyword evidence="2" id="KW-1185">Reference proteome</keyword>
<protein>
    <submittedName>
        <fullName evidence="1">Uncharacterized protein</fullName>
    </submittedName>
</protein>
<dbReference type="EMBL" id="MU004316">
    <property type="protein sequence ID" value="KAF2658324.1"/>
    <property type="molecule type" value="Genomic_DNA"/>
</dbReference>
<accession>A0A6A6TI50</accession>
<sequence>MPLIRIHDDPTEFAKEALLDISNGITLNHVITTQWSTWHLWDYLDRAHLIQREIQAAISEDEDLSSNFNETDIALIATKESATSDYDHHVIAAIIFPSFCIVSDTSLHSSALVIYLGQTVQCEERMLFSGRSGRGLYRYYQDANGKNILESGSTSNSQWKQLGYEIDPVAAIQDLAIPGAREWSPHGTGVPVSKLVALRSLFNYKPVRYHSIPVGDKHLVTACQIKVDFANRRIQMQIPLEDWLSRAENQEFKNRVLQDTLIMLEYSVENPAAMELRLELGSTKDNDLGPQTRKYIVLMSEFGEKLGLPKSDFLGMAKGVYRAWSRVDESVEVPENWPEV</sequence>
<gene>
    <name evidence="1" type="ORF">K491DRAFT_713711</name>
</gene>
<name>A0A6A6TI50_9PLEO</name>